<dbReference type="InterPro" id="IPR009803">
    <property type="entry name" value="DUF1373"/>
</dbReference>
<dbReference type="AlphaFoldDB" id="A0A3B3YNP6"/>
<dbReference type="Pfam" id="PF07117">
    <property type="entry name" value="DUF1373"/>
    <property type="match status" value="1"/>
</dbReference>
<evidence type="ECO:0000256" key="1">
    <source>
        <dbReference type="SAM" id="MobiDB-lite"/>
    </source>
</evidence>
<organism evidence="2 3">
    <name type="scientific">Poecilia mexicana</name>
    <dbReference type="NCBI Taxonomy" id="48701"/>
    <lineage>
        <taxon>Eukaryota</taxon>
        <taxon>Metazoa</taxon>
        <taxon>Chordata</taxon>
        <taxon>Craniata</taxon>
        <taxon>Vertebrata</taxon>
        <taxon>Euteleostomi</taxon>
        <taxon>Actinopterygii</taxon>
        <taxon>Neopterygii</taxon>
        <taxon>Teleostei</taxon>
        <taxon>Neoteleostei</taxon>
        <taxon>Acanthomorphata</taxon>
        <taxon>Ovalentaria</taxon>
        <taxon>Atherinomorphae</taxon>
        <taxon>Cyprinodontiformes</taxon>
        <taxon>Poeciliidae</taxon>
        <taxon>Poeciliinae</taxon>
        <taxon>Poecilia</taxon>
    </lineage>
</organism>
<protein>
    <submittedName>
        <fullName evidence="2">Uncharacterized protein</fullName>
    </submittedName>
</protein>
<reference evidence="2" key="2">
    <citation type="submission" date="2025-09" db="UniProtKB">
        <authorList>
            <consortium name="Ensembl"/>
        </authorList>
    </citation>
    <scope>IDENTIFICATION</scope>
</reference>
<dbReference type="Proteomes" id="UP000261480">
    <property type="component" value="Unplaced"/>
</dbReference>
<evidence type="ECO:0000313" key="2">
    <source>
        <dbReference type="Ensembl" id="ENSPMEP00000028773.1"/>
    </source>
</evidence>
<sequence>SKRSEYSAGHFTGQIHPSKNLPNPSQADYQNPIGQAGSGSYGSSDSSSTPGTQQSGQQGAPGDSSPHQSAEESWSSSSDDEDQVYAFKSRSRSRMELRFSQFCYTPTEPSVLQPLLFPHPGKRAKGCRPLV</sequence>
<proteinExistence type="predicted"/>
<feature type="region of interest" description="Disordered" evidence="1">
    <location>
        <begin position="1"/>
        <end position="91"/>
    </location>
</feature>
<feature type="compositionally biased region" description="Low complexity" evidence="1">
    <location>
        <begin position="41"/>
        <end position="77"/>
    </location>
</feature>
<keyword evidence="3" id="KW-1185">Reference proteome</keyword>
<reference evidence="2" key="1">
    <citation type="submission" date="2025-08" db="UniProtKB">
        <authorList>
            <consortium name="Ensembl"/>
        </authorList>
    </citation>
    <scope>IDENTIFICATION</scope>
</reference>
<dbReference type="STRING" id="48701.ENSPMEP00000028773"/>
<feature type="compositionally biased region" description="Polar residues" evidence="1">
    <location>
        <begin position="15"/>
        <end position="33"/>
    </location>
</feature>
<name>A0A3B3YNP6_9TELE</name>
<dbReference type="Ensembl" id="ENSPMET00000019227.1">
    <property type="protein sequence ID" value="ENSPMEP00000028773.1"/>
    <property type="gene ID" value="ENSPMEG00000014080.1"/>
</dbReference>
<evidence type="ECO:0000313" key="3">
    <source>
        <dbReference type="Proteomes" id="UP000261480"/>
    </source>
</evidence>
<accession>A0A3B3YNP6</accession>